<protein>
    <submittedName>
        <fullName evidence="2">Uncharacterized protein</fullName>
    </submittedName>
</protein>
<reference evidence="2 3" key="1">
    <citation type="submission" date="2019-09" db="EMBL/GenBank/DDBJ databases">
        <title>Draft genome sequence of the thermophilic Saccharopolyspora hirsuta VKM Ac-666T.</title>
        <authorList>
            <person name="Lobastova T.G."/>
            <person name="Fokina V."/>
            <person name="Bragin E.Y."/>
            <person name="Shtratnikova V.Y."/>
            <person name="Starodumova I.P."/>
            <person name="Tarlachkov S.V."/>
            <person name="Donova M.V."/>
        </authorList>
    </citation>
    <scope>NUCLEOTIDE SEQUENCE [LARGE SCALE GENOMIC DNA]</scope>
    <source>
        <strain evidence="2 3">VKM Ac-666</strain>
    </source>
</reference>
<dbReference type="Proteomes" id="UP000323946">
    <property type="component" value="Unassembled WGS sequence"/>
</dbReference>
<comment type="caution">
    <text evidence="2">The sequence shown here is derived from an EMBL/GenBank/DDBJ whole genome shotgun (WGS) entry which is preliminary data.</text>
</comment>
<keyword evidence="1" id="KW-0812">Transmembrane</keyword>
<organism evidence="2 3">
    <name type="scientific">Saccharopolyspora hirsuta</name>
    <dbReference type="NCBI Taxonomy" id="1837"/>
    <lineage>
        <taxon>Bacteria</taxon>
        <taxon>Bacillati</taxon>
        <taxon>Actinomycetota</taxon>
        <taxon>Actinomycetes</taxon>
        <taxon>Pseudonocardiales</taxon>
        <taxon>Pseudonocardiaceae</taxon>
        <taxon>Saccharopolyspora</taxon>
    </lineage>
</organism>
<keyword evidence="1" id="KW-1133">Transmembrane helix</keyword>
<evidence type="ECO:0000313" key="2">
    <source>
        <dbReference type="EMBL" id="KAA5831934.1"/>
    </source>
</evidence>
<proteinExistence type="predicted"/>
<dbReference type="EMBL" id="VWPH01000008">
    <property type="protein sequence ID" value="KAA5831934.1"/>
    <property type="molecule type" value="Genomic_DNA"/>
</dbReference>
<feature type="transmembrane region" description="Helical" evidence="1">
    <location>
        <begin position="24"/>
        <end position="42"/>
    </location>
</feature>
<dbReference type="RefSeq" id="WP_150068074.1">
    <property type="nucleotide sequence ID" value="NZ_JBEPDJ010000001.1"/>
</dbReference>
<keyword evidence="3" id="KW-1185">Reference proteome</keyword>
<gene>
    <name evidence="2" type="ORF">F1721_19155</name>
</gene>
<evidence type="ECO:0000256" key="1">
    <source>
        <dbReference type="SAM" id="Phobius"/>
    </source>
</evidence>
<dbReference type="AlphaFoldDB" id="A0A5M7BXI6"/>
<name>A0A5M7BXI6_SACHI</name>
<evidence type="ECO:0000313" key="3">
    <source>
        <dbReference type="Proteomes" id="UP000323946"/>
    </source>
</evidence>
<dbReference type="OrthoDB" id="3674675at2"/>
<keyword evidence="1" id="KW-0472">Membrane</keyword>
<sequence length="501" mass="52496">MARQLLVAGRAGEVVRVNRYGKRALAVGLLLALGIAGGVWWVRGGAEELDSPEELTALLPPAGSGRFLTKEVGPIEVSAVQASMEQCGPVPVVQKFRTRAPAGFVRYGVGETSVDVAVVRLADEDVGPVGAALRSSTHCERSGPDNTETWWTKVDHPWFGDAAALFRVADSNVAGEPLLNGGPVWSFTTSGEWLVAVGAYRATVDGAAQIYRELLSGWDREVGTHFLAPGRSRSDCGSPELPVGALTDEAAAALATVHDMACRGQAELVGAMQSAPLVVDSGFADDPGAVDIGDPGEFARLLESPAVHRNGALSFRRGDTAAVFSTVRSGGLAGIGWDAHVQHCSAAAPVAARMCGPDPNGPLGGADWPSLAAEAGCASDMYPFGPISHALFEDLTGDGRQEAVIALLCDTEDGSELGEVRVYDGASSPDSPRLLQSLLRDDPGPFGTGLLPVALTTDGSDLVVESHAWQEFVYPVDPDARVRDRYRWQGGGLALVGREVR</sequence>
<accession>A0A5M7BXI6</accession>